<name>A0AAN9FVE9_CROPI</name>
<sequence length="116" mass="13160">MLAQDHVCHGGLEATAMQMTTLTSSDLENAPETCDESTTKSQEEQQTDDMVAKKTEPSKFHVNLHEGSPLPPVYALWRSHRSEEAREWEEVVADHIRLFQPFLLESHTTGDIIRLD</sequence>
<dbReference type="Proteomes" id="UP001372338">
    <property type="component" value="Unassembled WGS sequence"/>
</dbReference>
<dbReference type="AlphaFoldDB" id="A0AAN9FVE9"/>
<gene>
    <name evidence="2" type="ORF">RIF29_10107</name>
</gene>
<protein>
    <submittedName>
        <fullName evidence="2">Uncharacterized protein</fullName>
    </submittedName>
</protein>
<evidence type="ECO:0000256" key="1">
    <source>
        <dbReference type="SAM" id="MobiDB-lite"/>
    </source>
</evidence>
<organism evidence="2 3">
    <name type="scientific">Crotalaria pallida</name>
    <name type="common">Smooth rattlebox</name>
    <name type="synonym">Crotalaria striata</name>
    <dbReference type="NCBI Taxonomy" id="3830"/>
    <lineage>
        <taxon>Eukaryota</taxon>
        <taxon>Viridiplantae</taxon>
        <taxon>Streptophyta</taxon>
        <taxon>Embryophyta</taxon>
        <taxon>Tracheophyta</taxon>
        <taxon>Spermatophyta</taxon>
        <taxon>Magnoliopsida</taxon>
        <taxon>eudicotyledons</taxon>
        <taxon>Gunneridae</taxon>
        <taxon>Pentapetalae</taxon>
        <taxon>rosids</taxon>
        <taxon>fabids</taxon>
        <taxon>Fabales</taxon>
        <taxon>Fabaceae</taxon>
        <taxon>Papilionoideae</taxon>
        <taxon>50 kb inversion clade</taxon>
        <taxon>genistoids sensu lato</taxon>
        <taxon>core genistoids</taxon>
        <taxon>Crotalarieae</taxon>
        <taxon>Crotalaria</taxon>
    </lineage>
</organism>
<comment type="caution">
    <text evidence="2">The sequence shown here is derived from an EMBL/GenBank/DDBJ whole genome shotgun (WGS) entry which is preliminary data.</text>
</comment>
<feature type="region of interest" description="Disordered" evidence="1">
    <location>
        <begin position="21"/>
        <end position="66"/>
    </location>
</feature>
<accession>A0AAN9FVE9</accession>
<reference evidence="2 3" key="1">
    <citation type="submission" date="2024-01" db="EMBL/GenBank/DDBJ databases">
        <title>The genomes of 5 underutilized Papilionoideae crops provide insights into root nodulation and disease resistanc.</title>
        <authorList>
            <person name="Yuan L."/>
        </authorList>
    </citation>
    <scope>NUCLEOTIDE SEQUENCE [LARGE SCALE GENOMIC DNA]</scope>
    <source>
        <strain evidence="2">ZHUSHIDOU_FW_LH</strain>
        <tissue evidence="2">Leaf</tissue>
    </source>
</reference>
<feature type="compositionally biased region" description="Basic and acidic residues" evidence="1">
    <location>
        <begin position="50"/>
        <end position="59"/>
    </location>
</feature>
<proteinExistence type="predicted"/>
<dbReference type="EMBL" id="JAYWIO010000002">
    <property type="protein sequence ID" value="KAK7281811.1"/>
    <property type="molecule type" value="Genomic_DNA"/>
</dbReference>
<evidence type="ECO:0000313" key="2">
    <source>
        <dbReference type="EMBL" id="KAK7281811.1"/>
    </source>
</evidence>
<evidence type="ECO:0000313" key="3">
    <source>
        <dbReference type="Proteomes" id="UP001372338"/>
    </source>
</evidence>
<keyword evidence="3" id="KW-1185">Reference proteome</keyword>